<gene>
    <name evidence="1" type="ORF">GA0070624_4935</name>
</gene>
<organism evidence="1 2">
    <name type="scientific">Micromonospora rhizosphaerae</name>
    <dbReference type="NCBI Taxonomy" id="568872"/>
    <lineage>
        <taxon>Bacteria</taxon>
        <taxon>Bacillati</taxon>
        <taxon>Actinomycetota</taxon>
        <taxon>Actinomycetes</taxon>
        <taxon>Micromonosporales</taxon>
        <taxon>Micromonosporaceae</taxon>
        <taxon>Micromonospora</taxon>
    </lineage>
</organism>
<evidence type="ECO:0000313" key="1">
    <source>
        <dbReference type="EMBL" id="SCL34227.1"/>
    </source>
</evidence>
<sequence>MTRNAAPRSICWKSRVVTTSRSLARFLESVKNVGATEHGDEHVIKFTVTAAEAYERSPDPDVLAAALRAGELIRACTRREGISYCAATDIGALSGPSFPLRSSPDTQ</sequence>
<dbReference type="AlphaFoldDB" id="A0A1C6SXH8"/>
<proteinExistence type="predicted"/>
<accession>A0A1C6SXH8</accession>
<evidence type="ECO:0000313" key="2">
    <source>
        <dbReference type="Proteomes" id="UP000199413"/>
    </source>
</evidence>
<protein>
    <submittedName>
        <fullName evidence="1">Uncharacterized protein</fullName>
    </submittedName>
</protein>
<keyword evidence="2" id="KW-1185">Reference proteome</keyword>
<reference evidence="2" key="1">
    <citation type="submission" date="2016-06" db="EMBL/GenBank/DDBJ databases">
        <authorList>
            <person name="Varghese N."/>
            <person name="Submissions Spin"/>
        </authorList>
    </citation>
    <scope>NUCLEOTIDE SEQUENCE [LARGE SCALE GENOMIC DNA]</scope>
    <source>
        <strain evidence="2">DSM 45431</strain>
    </source>
</reference>
<dbReference type="Proteomes" id="UP000199413">
    <property type="component" value="Unassembled WGS sequence"/>
</dbReference>
<name>A0A1C6SXH8_9ACTN</name>
<dbReference type="EMBL" id="FMHV01000002">
    <property type="protein sequence ID" value="SCL34227.1"/>
    <property type="molecule type" value="Genomic_DNA"/>
</dbReference>